<reference evidence="3 4" key="1">
    <citation type="submission" date="2020-08" db="EMBL/GenBank/DDBJ databases">
        <title>Genomic Encyclopedia of Type Strains, Phase IV (KMG-IV): sequencing the most valuable type-strain genomes for metagenomic binning, comparative biology and taxonomic classification.</title>
        <authorList>
            <person name="Goeker M."/>
        </authorList>
    </citation>
    <scope>NUCLEOTIDE SEQUENCE [LARGE SCALE GENOMIC DNA]</scope>
    <source>
        <strain evidence="3 4">DSM 23958</strain>
    </source>
</reference>
<dbReference type="PANTHER" id="PTHR35174:SF3">
    <property type="entry name" value="BLL7171 PROTEIN"/>
    <property type="match status" value="1"/>
</dbReference>
<name>A0A840RW99_9BURK</name>
<evidence type="ECO:0000256" key="1">
    <source>
        <dbReference type="ARBA" id="ARBA00007689"/>
    </source>
</evidence>
<dbReference type="Gene3D" id="3.30.70.1060">
    <property type="entry name" value="Dimeric alpha+beta barrel"/>
    <property type="match status" value="1"/>
</dbReference>
<dbReference type="Proteomes" id="UP000554837">
    <property type="component" value="Unassembled WGS sequence"/>
</dbReference>
<accession>A0A840RW99</accession>
<evidence type="ECO:0000313" key="3">
    <source>
        <dbReference type="EMBL" id="MBB5202957.1"/>
    </source>
</evidence>
<feature type="domain" description="YCII-related" evidence="2">
    <location>
        <begin position="14"/>
        <end position="108"/>
    </location>
</feature>
<dbReference type="EMBL" id="JACHHO010000001">
    <property type="protein sequence ID" value="MBB5202957.1"/>
    <property type="molecule type" value="Genomic_DNA"/>
</dbReference>
<dbReference type="Pfam" id="PF03795">
    <property type="entry name" value="YCII"/>
    <property type="match status" value="1"/>
</dbReference>
<comment type="similarity">
    <text evidence="1">Belongs to the YciI family.</text>
</comment>
<dbReference type="PANTHER" id="PTHR35174">
    <property type="entry name" value="BLL7171 PROTEIN-RELATED"/>
    <property type="match status" value="1"/>
</dbReference>
<evidence type="ECO:0000313" key="4">
    <source>
        <dbReference type="Proteomes" id="UP000554837"/>
    </source>
</evidence>
<protein>
    <recommendedName>
        <fullName evidence="2">YCII-related domain-containing protein</fullName>
    </recommendedName>
</protein>
<keyword evidence="4" id="KW-1185">Reference proteome</keyword>
<sequence>MSYALVILEAHGARADRGLEGGQAAYAAMLAFAQQLKERGQLVMTQALSTEQTRVRRSAQGVEVLDGPFTEAKELVGGIFVLQNVDRDQALRIAAECPAAAWATVELRALGPCFT</sequence>
<evidence type="ECO:0000259" key="2">
    <source>
        <dbReference type="Pfam" id="PF03795"/>
    </source>
</evidence>
<dbReference type="RefSeq" id="WP_138857954.1">
    <property type="nucleotide sequence ID" value="NZ_CP040709.1"/>
</dbReference>
<dbReference type="OrthoDB" id="9807535at2"/>
<dbReference type="AlphaFoldDB" id="A0A840RW99"/>
<organism evidence="3 4">
    <name type="scientific">Inhella inkyongensis</name>
    <dbReference type="NCBI Taxonomy" id="392593"/>
    <lineage>
        <taxon>Bacteria</taxon>
        <taxon>Pseudomonadati</taxon>
        <taxon>Pseudomonadota</taxon>
        <taxon>Betaproteobacteria</taxon>
        <taxon>Burkholderiales</taxon>
        <taxon>Sphaerotilaceae</taxon>
        <taxon>Inhella</taxon>
    </lineage>
</organism>
<dbReference type="InterPro" id="IPR011008">
    <property type="entry name" value="Dimeric_a/b-barrel"/>
</dbReference>
<dbReference type="InterPro" id="IPR005545">
    <property type="entry name" value="YCII"/>
</dbReference>
<dbReference type="SUPFAM" id="SSF54909">
    <property type="entry name" value="Dimeric alpha+beta barrel"/>
    <property type="match status" value="1"/>
</dbReference>
<comment type="caution">
    <text evidence="3">The sequence shown here is derived from an EMBL/GenBank/DDBJ whole genome shotgun (WGS) entry which is preliminary data.</text>
</comment>
<proteinExistence type="inferred from homology"/>
<gene>
    <name evidence="3" type="ORF">HNQ51_000250</name>
</gene>